<evidence type="ECO:0000256" key="6">
    <source>
        <dbReference type="ARBA" id="ARBA00023136"/>
    </source>
</evidence>
<dbReference type="SUPFAM" id="SSF53756">
    <property type="entry name" value="UDP-Glycosyltransferase/glycogen phosphorylase"/>
    <property type="match status" value="1"/>
</dbReference>
<evidence type="ECO:0000313" key="7">
    <source>
        <dbReference type="EMBL" id="EGC19683.1"/>
    </source>
</evidence>
<dbReference type="Proteomes" id="UP000005697">
    <property type="component" value="Unassembled WGS sequence"/>
</dbReference>
<reference evidence="7 8" key="1">
    <citation type="submission" date="2011-01" db="EMBL/GenBank/DDBJ databases">
        <authorList>
            <person name="Muzny D."/>
            <person name="Qin X."/>
            <person name="Deng J."/>
            <person name="Jiang H."/>
            <person name="Liu Y."/>
            <person name="Qu J."/>
            <person name="Song X.-Z."/>
            <person name="Zhang L."/>
            <person name="Thornton R."/>
            <person name="Coyle M."/>
            <person name="Francisco L."/>
            <person name="Jackson L."/>
            <person name="Javaid M."/>
            <person name="Korchina V."/>
            <person name="Kovar C."/>
            <person name="Mata R."/>
            <person name="Mathew T."/>
            <person name="Ngo R."/>
            <person name="Nguyen L."/>
            <person name="Nguyen N."/>
            <person name="Okwuonu G."/>
            <person name="Ongeri F."/>
            <person name="Pham C."/>
            <person name="Simmons D."/>
            <person name="Wilczek-Boney K."/>
            <person name="Hale W."/>
            <person name="Jakkamsetti A."/>
            <person name="Pham P."/>
            <person name="Ruth R."/>
            <person name="San Lucas F."/>
            <person name="Warren J."/>
            <person name="Zhang J."/>
            <person name="Zhao Z."/>
            <person name="Zhou C."/>
            <person name="Zhu D."/>
            <person name="Lee S."/>
            <person name="Bess C."/>
            <person name="Blankenburg K."/>
            <person name="Forbes L."/>
            <person name="Fu Q."/>
            <person name="Gubbala S."/>
            <person name="Hirani K."/>
            <person name="Jayaseelan J.C."/>
            <person name="Lara F."/>
            <person name="Munidasa M."/>
            <person name="Palculict T."/>
            <person name="Patil S."/>
            <person name="Pu L.-L."/>
            <person name="Saada N."/>
            <person name="Tang L."/>
            <person name="Weissenberger G."/>
            <person name="Zhu Y."/>
            <person name="Hemphill L."/>
            <person name="Shang Y."/>
            <person name="Youmans B."/>
            <person name="Ayvaz T."/>
            <person name="Ross M."/>
            <person name="Santibanez J."/>
            <person name="Aqrawi P."/>
            <person name="Gross S."/>
            <person name="Joshi V."/>
            <person name="Fowler G."/>
            <person name="Nazareth L."/>
            <person name="Reid J."/>
            <person name="Worley K."/>
            <person name="Petrosino J."/>
            <person name="Highlander S."/>
            <person name="Gibbs R."/>
        </authorList>
    </citation>
    <scope>NUCLEOTIDE SEQUENCE [LARGE SCALE GENOMIC DNA]</scope>
    <source>
        <strain evidence="7 8">DSM 16608</strain>
    </source>
</reference>
<evidence type="ECO:0000313" key="8">
    <source>
        <dbReference type="Proteomes" id="UP000005697"/>
    </source>
</evidence>
<dbReference type="Pfam" id="PF04464">
    <property type="entry name" value="Glyphos_transf"/>
    <property type="match status" value="1"/>
</dbReference>
<keyword evidence="3" id="KW-1003">Cell membrane</keyword>
<keyword evidence="4 7" id="KW-0808">Transferase</keyword>
<evidence type="ECO:0000256" key="3">
    <source>
        <dbReference type="ARBA" id="ARBA00022475"/>
    </source>
</evidence>
<dbReference type="RefSeq" id="WP_007366558.1">
    <property type="nucleotide sequence ID" value="NZ_GL872282.1"/>
</dbReference>
<dbReference type="InterPro" id="IPR051612">
    <property type="entry name" value="Teichoic_Acid_Biosynth"/>
</dbReference>
<proteinExistence type="inferred from homology"/>
<dbReference type="GO" id="GO:0005886">
    <property type="term" value="C:plasma membrane"/>
    <property type="evidence" value="ECO:0007669"/>
    <property type="project" value="UniProtKB-SubCell"/>
</dbReference>
<dbReference type="HOGENOM" id="CLU_029598_1_0_10"/>
<gene>
    <name evidence="7" type="ORF">HMPREF9141_1805</name>
</gene>
<dbReference type="GO" id="GO:0019350">
    <property type="term" value="P:teichoic acid biosynthetic process"/>
    <property type="evidence" value="ECO:0007669"/>
    <property type="project" value="UniProtKB-KW"/>
</dbReference>
<organism evidence="7 8">
    <name type="scientific">Prevotella multiformis DSM 16608</name>
    <dbReference type="NCBI Taxonomy" id="888743"/>
    <lineage>
        <taxon>Bacteria</taxon>
        <taxon>Pseudomonadati</taxon>
        <taxon>Bacteroidota</taxon>
        <taxon>Bacteroidia</taxon>
        <taxon>Bacteroidales</taxon>
        <taxon>Prevotellaceae</taxon>
        <taxon>Prevotella</taxon>
    </lineage>
</organism>
<protein>
    <submittedName>
        <fullName evidence="7">CDP-glycerol:poly(Glycerophosphate) glycerophosphotransferase</fullName>
        <ecNumber evidence="7">2.7.8.12</ecNumber>
    </submittedName>
</protein>
<dbReference type="PANTHER" id="PTHR37316:SF3">
    <property type="entry name" value="TEICHOIC ACID GLYCEROL-PHOSPHATE TRANSFERASE"/>
    <property type="match status" value="1"/>
</dbReference>
<evidence type="ECO:0000256" key="1">
    <source>
        <dbReference type="ARBA" id="ARBA00004202"/>
    </source>
</evidence>
<dbReference type="Gene3D" id="3.40.50.11820">
    <property type="match status" value="1"/>
</dbReference>
<dbReference type="OrthoDB" id="9811865at2"/>
<comment type="similarity">
    <text evidence="2">Belongs to the CDP-glycerol glycerophosphotransferase family.</text>
</comment>
<evidence type="ECO:0000256" key="2">
    <source>
        <dbReference type="ARBA" id="ARBA00010488"/>
    </source>
</evidence>
<keyword evidence="5" id="KW-0777">Teichoic acid biosynthesis</keyword>
<dbReference type="AlphaFoldDB" id="F0F888"/>
<dbReference type="STRING" id="888743.HMPREF9141_1805"/>
<keyword evidence="8" id="KW-1185">Reference proteome</keyword>
<dbReference type="PANTHER" id="PTHR37316">
    <property type="entry name" value="TEICHOIC ACID GLYCEROL-PHOSPHATE PRIMASE"/>
    <property type="match status" value="1"/>
</dbReference>
<evidence type="ECO:0000256" key="5">
    <source>
        <dbReference type="ARBA" id="ARBA00022944"/>
    </source>
</evidence>
<name>F0F888_9BACT</name>
<evidence type="ECO:0000256" key="4">
    <source>
        <dbReference type="ARBA" id="ARBA00022679"/>
    </source>
</evidence>
<comment type="subcellular location">
    <subcellularLocation>
        <location evidence="1">Cell membrane</location>
        <topology evidence="1">Peripheral membrane protein</topology>
    </subcellularLocation>
</comment>
<accession>F0F888</accession>
<dbReference type="InterPro" id="IPR043149">
    <property type="entry name" value="TagF_N"/>
</dbReference>
<keyword evidence="6" id="KW-0472">Membrane</keyword>
<dbReference type="GO" id="GO:0047355">
    <property type="term" value="F:CDP-glycerol glycerophosphotransferase activity"/>
    <property type="evidence" value="ECO:0007669"/>
    <property type="project" value="UniProtKB-EC"/>
</dbReference>
<sequence length="403" mass="47099">MKSVFLFIKKVYRLLRERKNRLQLLMFRQLSLLFPVRDDIITFNNFNGKGYGDNPKYIAEEILKQKLPYKIFWLVSGKADGKLLPQRIKPVKIRSFKGMRVLAGSKVIVNNVKNPLPFIKKKGQYYIQTWHGPFGPKYAENDAKEHLSAYYIKHSQKESLITDLMISNSNLQTGEFRSAYWYNGEIMESGMPRNDFYFQIDESQKQSIKYSLGISPHKKILLYCPTFRDDGDTEVYDINWNSIIRALDSRNDGEWIILIRLHPNVPHPEHLFHFTKRIINVSSYPDMQRLMAICDLQVTDYSSTLCDSIILQTPVILYAPDIDDYQGSRGLKPFFFNLPFVLTTTNEELEKVILNFDSKDFLKKMEAFSQVYQGFDDGHASERIVERIHDVMTGCFSRNKYGK</sequence>
<dbReference type="EMBL" id="AEWX01000025">
    <property type="protein sequence ID" value="EGC19683.1"/>
    <property type="molecule type" value="Genomic_DNA"/>
</dbReference>
<dbReference type="InterPro" id="IPR043148">
    <property type="entry name" value="TagF_C"/>
</dbReference>
<dbReference type="eggNOG" id="COG1887">
    <property type="taxonomic scope" value="Bacteria"/>
</dbReference>
<dbReference type="InterPro" id="IPR007554">
    <property type="entry name" value="Glycerophosphate_synth"/>
</dbReference>
<comment type="caution">
    <text evidence="7">The sequence shown here is derived from an EMBL/GenBank/DDBJ whole genome shotgun (WGS) entry which is preliminary data.</text>
</comment>
<dbReference type="Gene3D" id="3.40.50.12580">
    <property type="match status" value="1"/>
</dbReference>
<dbReference type="EC" id="2.7.8.12" evidence="7"/>